<dbReference type="Pfam" id="PF04542">
    <property type="entry name" value="Sigma70_r2"/>
    <property type="match status" value="1"/>
</dbReference>
<dbReference type="Pfam" id="PF08281">
    <property type="entry name" value="Sigma70_r4_2"/>
    <property type="match status" value="1"/>
</dbReference>
<name>A0A7W5V1T4_9ACTN</name>
<dbReference type="GO" id="GO:0016987">
    <property type="term" value="F:sigma factor activity"/>
    <property type="evidence" value="ECO:0007669"/>
    <property type="project" value="UniProtKB-KW"/>
</dbReference>
<keyword evidence="2" id="KW-0805">Transcription regulation</keyword>
<comment type="caution">
    <text evidence="7">The sequence shown here is derived from an EMBL/GenBank/DDBJ whole genome shotgun (WGS) entry which is preliminary data.</text>
</comment>
<dbReference type="InterPro" id="IPR013324">
    <property type="entry name" value="RNA_pol_sigma_r3/r4-like"/>
</dbReference>
<dbReference type="SUPFAM" id="SSF88659">
    <property type="entry name" value="Sigma3 and sigma4 domains of RNA polymerase sigma factors"/>
    <property type="match status" value="1"/>
</dbReference>
<protein>
    <submittedName>
        <fullName evidence="7">RNA polymerase sigma-70 factor (ECF subfamily)</fullName>
    </submittedName>
</protein>
<evidence type="ECO:0000256" key="1">
    <source>
        <dbReference type="ARBA" id="ARBA00010641"/>
    </source>
</evidence>
<dbReference type="EMBL" id="JACIBV010000001">
    <property type="protein sequence ID" value="MBB3726065.1"/>
    <property type="molecule type" value="Genomic_DNA"/>
</dbReference>
<gene>
    <name evidence="7" type="ORF">FHR33_001925</name>
</gene>
<accession>A0A7W5V1T4</accession>
<evidence type="ECO:0000313" key="7">
    <source>
        <dbReference type="EMBL" id="MBB3726065.1"/>
    </source>
</evidence>
<dbReference type="GO" id="GO:0003677">
    <property type="term" value="F:DNA binding"/>
    <property type="evidence" value="ECO:0007669"/>
    <property type="project" value="InterPro"/>
</dbReference>
<dbReference type="CDD" id="cd06171">
    <property type="entry name" value="Sigma70_r4"/>
    <property type="match status" value="1"/>
</dbReference>
<dbReference type="Gene3D" id="1.10.1740.10">
    <property type="match status" value="1"/>
</dbReference>
<dbReference type="PANTHER" id="PTHR43133:SF62">
    <property type="entry name" value="RNA POLYMERASE SIGMA FACTOR SIGZ"/>
    <property type="match status" value="1"/>
</dbReference>
<evidence type="ECO:0000259" key="5">
    <source>
        <dbReference type="Pfam" id="PF04542"/>
    </source>
</evidence>
<dbReference type="GO" id="GO:0006352">
    <property type="term" value="P:DNA-templated transcription initiation"/>
    <property type="evidence" value="ECO:0007669"/>
    <property type="project" value="InterPro"/>
</dbReference>
<feature type="domain" description="RNA polymerase sigma-70 region 2" evidence="5">
    <location>
        <begin position="9"/>
        <end position="74"/>
    </location>
</feature>
<dbReference type="SUPFAM" id="SSF88946">
    <property type="entry name" value="Sigma2 domain of RNA polymerase sigma factors"/>
    <property type="match status" value="1"/>
</dbReference>
<dbReference type="AlphaFoldDB" id="A0A7W5V1T4"/>
<proteinExistence type="inferred from homology"/>
<dbReference type="InterPro" id="IPR036388">
    <property type="entry name" value="WH-like_DNA-bd_sf"/>
</dbReference>
<evidence type="ECO:0000256" key="3">
    <source>
        <dbReference type="ARBA" id="ARBA00023082"/>
    </source>
</evidence>
<dbReference type="InterPro" id="IPR039425">
    <property type="entry name" value="RNA_pol_sigma-70-like"/>
</dbReference>
<dbReference type="InterPro" id="IPR013325">
    <property type="entry name" value="RNA_pol_sigma_r2"/>
</dbReference>
<evidence type="ECO:0000259" key="6">
    <source>
        <dbReference type="Pfam" id="PF08281"/>
    </source>
</evidence>
<dbReference type="Proteomes" id="UP000579945">
    <property type="component" value="Unassembled WGS sequence"/>
</dbReference>
<evidence type="ECO:0000313" key="8">
    <source>
        <dbReference type="Proteomes" id="UP000579945"/>
    </source>
</evidence>
<dbReference type="NCBIfam" id="TIGR02937">
    <property type="entry name" value="sigma70-ECF"/>
    <property type="match status" value="1"/>
</dbReference>
<evidence type="ECO:0000256" key="4">
    <source>
        <dbReference type="ARBA" id="ARBA00023163"/>
    </source>
</evidence>
<keyword evidence="3" id="KW-0731">Sigma factor</keyword>
<organism evidence="7 8">
    <name type="scientific">Nonomuraea dietziae</name>
    <dbReference type="NCBI Taxonomy" id="65515"/>
    <lineage>
        <taxon>Bacteria</taxon>
        <taxon>Bacillati</taxon>
        <taxon>Actinomycetota</taxon>
        <taxon>Actinomycetes</taxon>
        <taxon>Streptosporangiales</taxon>
        <taxon>Streptosporangiaceae</taxon>
        <taxon>Nonomuraea</taxon>
    </lineage>
</organism>
<dbReference type="InterPro" id="IPR007627">
    <property type="entry name" value="RNA_pol_sigma70_r2"/>
</dbReference>
<dbReference type="InterPro" id="IPR014284">
    <property type="entry name" value="RNA_pol_sigma-70_dom"/>
</dbReference>
<dbReference type="RefSeq" id="WP_183645567.1">
    <property type="nucleotide sequence ID" value="NZ_BAAAXX010000107.1"/>
</dbReference>
<dbReference type="Gene3D" id="1.10.10.10">
    <property type="entry name" value="Winged helix-like DNA-binding domain superfamily/Winged helix DNA-binding domain"/>
    <property type="match status" value="1"/>
</dbReference>
<reference evidence="7 8" key="1">
    <citation type="submission" date="2020-08" db="EMBL/GenBank/DDBJ databases">
        <title>Sequencing the genomes of 1000 actinobacteria strains.</title>
        <authorList>
            <person name="Klenk H.-P."/>
        </authorList>
    </citation>
    <scope>NUCLEOTIDE SEQUENCE [LARGE SCALE GENOMIC DNA]</scope>
    <source>
        <strain evidence="7 8">DSM 44320</strain>
    </source>
</reference>
<keyword evidence="4" id="KW-0804">Transcription</keyword>
<feature type="domain" description="RNA polymerase sigma factor 70 region 4 type 2" evidence="6">
    <location>
        <begin position="108"/>
        <end position="156"/>
    </location>
</feature>
<comment type="similarity">
    <text evidence="1">Belongs to the sigma-70 factor family. ECF subfamily.</text>
</comment>
<dbReference type="InterPro" id="IPR013249">
    <property type="entry name" value="RNA_pol_sigma70_r4_t2"/>
</dbReference>
<keyword evidence="8" id="KW-1185">Reference proteome</keyword>
<evidence type="ECO:0000256" key="2">
    <source>
        <dbReference type="ARBA" id="ARBA00023015"/>
    </source>
</evidence>
<sequence length="186" mass="20868">MTQADPAELWRQMRERLVTFVARRVDQPGDAEDIVQEVFLKMSQSIDGVREEERLEAWVYQITRNAIIDHHRRSATMARTRAQVAADRSLLLGESDAEESALLAQCLKPLVAGLPDPYREAIMLTEYEGLTQAEAARRAGVSVPGMKSRVQRARRRVGDLLGACCRVELDARKAVRSVEKHGPCPC</sequence>
<dbReference type="PANTHER" id="PTHR43133">
    <property type="entry name" value="RNA POLYMERASE ECF-TYPE SIGMA FACTO"/>
    <property type="match status" value="1"/>
</dbReference>
<dbReference type="GeneID" id="95388448"/>